<evidence type="ECO:0000313" key="2">
    <source>
        <dbReference type="Proteomes" id="UP000475532"/>
    </source>
</evidence>
<accession>A0A6L9QT63</accession>
<comment type="caution">
    <text evidence="1">The sequence shown here is derived from an EMBL/GenBank/DDBJ whole genome shotgun (WGS) entry which is preliminary data.</text>
</comment>
<organism evidence="1 2">
    <name type="scientific">Actinomadura bangladeshensis</name>
    <dbReference type="NCBI Taxonomy" id="453573"/>
    <lineage>
        <taxon>Bacteria</taxon>
        <taxon>Bacillati</taxon>
        <taxon>Actinomycetota</taxon>
        <taxon>Actinomycetes</taxon>
        <taxon>Streptosporangiales</taxon>
        <taxon>Thermomonosporaceae</taxon>
        <taxon>Actinomadura</taxon>
    </lineage>
</organism>
<gene>
    <name evidence="1" type="ORF">G3I70_40360</name>
</gene>
<evidence type="ECO:0000313" key="1">
    <source>
        <dbReference type="EMBL" id="NEA28707.1"/>
    </source>
</evidence>
<reference evidence="1 2" key="1">
    <citation type="submission" date="2020-01" db="EMBL/GenBank/DDBJ databases">
        <title>Insect and environment-associated Actinomycetes.</title>
        <authorList>
            <person name="Currrie C."/>
            <person name="Chevrette M."/>
            <person name="Carlson C."/>
            <person name="Stubbendieck R."/>
            <person name="Wendt-Pienkowski E."/>
        </authorList>
    </citation>
    <scope>NUCLEOTIDE SEQUENCE [LARGE SCALE GENOMIC DNA]</scope>
    <source>
        <strain evidence="1 2">SID10258</strain>
    </source>
</reference>
<dbReference type="EMBL" id="JAAGLI010001086">
    <property type="protein sequence ID" value="NEA28707.1"/>
    <property type="molecule type" value="Genomic_DNA"/>
</dbReference>
<sequence>MSRRLFAACHSLAAEQDRLLLDAQADFPDLWQSPPEVIEDMAEDRIRERRAWFAEREAGERERLLGTTRQAYERGRESSWREILDTEPRLDIEPQANQLESATLDSYLAIDADTVSVAAD</sequence>
<protein>
    <submittedName>
        <fullName evidence="1">Uncharacterized protein</fullName>
    </submittedName>
</protein>
<dbReference type="AlphaFoldDB" id="A0A6L9QT63"/>
<name>A0A6L9QT63_9ACTN</name>
<dbReference type="Proteomes" id="UP000475532">
    <property type="component" value="Unassembled WGS sequence"/>
</dbReference>
<proteinExistence type="predicted"/>